<dbReference type="SUPFAM" id="SSF52540">
    <property type="entry name" value="P-loop containing nucleoside triphosphate hydrolases"/>
    <property type="match status" value="1"/>
</dbReference>
<dbReference type="PANTHER" id="PTHR43335:SF4">
    <property type="entry name" value="ABC TRANSPORTER, ATP-BINDING PROTEIN"/>
    <property type="match status" value="1"/>
</dbReference>
<dbReference type="InterPro" id="IPR003593">
    <property type="entry name" value="AAA+_ATPase"/>
</dbReference>
<dbReference type="SMART" id="SM00382">
    <property type="entry name" value="AAA"/>
    <property type="match status" value="1"/>
</dbReference>
<feature type="domain" description="ABC transporter" evidence="6">
    <location>
        <begin position="4"/>
        <end position="234"/>
    </location>
</feature>
<evidence type="ECO:0000256" key="5">
    <source>
        <dbReference type="SAM" id="MobiDB-lite"/>
    </source>
</evidence>
<dbReference type="InterPro" id="IPR027417">
    <property type="entry name" value="P-loop_NTPase"/>
</dbReference>
<dbReference type="GO" id="GO:0005524">
    <property type="term" value="F:ATP binding"/>
    <property type="evidence" value="ECO:0007669"/>
    <property type="project" value="UniProtKB-KW"/>
</dbReference>
<dbReference type="CDD" id="cd03230">
    <property type="entry name" value="ABC_DR_subfamily_A"/>
    <property type="match status" value="1"/>
</dbReference>
<feature type="region of interest" description="Disordered" evidence="5">
    <location>
        <begin position="308"/>
        <end position="327"/>
    </location>
</feature>
<dbReference type="Pfam" id="PF00005">
    <property type="entry name" value="ABC_tran"/>
    <property type="match status" value="1"/>
</dbReference>
<dbReference type="EMBL" id="JBHUDJ010000003">
    <property type="protein sequence ID" value="MFD1587336.1"/>
    <property type="molecule type" value="Genomic_DNA"/>
</dbReference>
<dbReference type="PANTHER" id="PTHR43335">
    <property type="entry name" value="ABC TRANSPORTER, ATP-BINDING PROTEIN"/>
    <property type="match status" value="1"/>
</dbReference>
<sequence>MNDVEIKRVTKSYGQVTALEDVSLAVEAGTTFGLLGTNGAGKTTLFRLLIGHEAPDAGAVEIAGLPAERGVEVRRRVGYLPEHAGFPPSFTGREVLGFHADVRGVPATVRDERIAAALATVGLADAADRSVGGYSNGMNRRLGLATVLLTEPQVLLLDEPTAGLDPMGVDAFNRIVERIAAETPITIVFSSHSHAEVERVCDQVAILDDGRVCAAGDVDDLRRDVGETVTIDLRIGEDDSPSAVADRLRDAPGVTSAEPSDDRGLRVRCARPDTYGVLSMVHDVAAVDGFEVREPSIEDVFREAIDGGVSDASGDQRVGSGPTGGAL</sequence>
<dbReference type="PROSITE" id="PS50893">
    <property type="entry name" value="ABC_TRANSPORTER_2"/>
    <property type="match status" value="1"/>
</dbReference>
<evidence type="ECO:0000256" key="4">
    <source>
        <dbReference type="ARBA" id="ARBA00022840"/>
    </source>
</evidence>
<dbReference type="InterPro" id="IPR003439">
    <property type="entry name" value="ABC_transporter-like_ATP-bd"/>
</dbReference>
<keyword evidence="8" id="KW-1185">Reference proteome</keyword>
<dbReference type="Pfam" id="PF13732">
    <property type="entry name" value="DrrA1-3_C"/>
    <property type="match status" value="1"/>
</dbReference>
<gene>
    <name evidence="7" type="ORF">ACFR9U_10095</name>
</gene>
<dbReference type="RefSeq" id="WP_247373880.1">
    <property type="nucleotide sequence ID" value="NZ_JALLGV010000001.1"/>
</dbReference>
<comment type="similarity">
    <text evidence="1">Belongs to the ABC transporter superfamily.</text>
</comment>
<accession>A0ABD6CAE1</accession>
<dbReference type="Proteomes" id="UP001597119">
    <property type="component" value="Unassembled WGS sequence"/>
</dbReference>
<evidence type="ECO:0000313" key="8">
    <source>
        <dbReference type="Proteomes" id="UP001597119"/>
    </source>
</evidence>
<organism evidence="7 8">
    <name type="scientific">Halorientalis brevis</name>
    <dbReference type="NCBI Taxonomy" id="1126241"/>
    <lineage>
        <taxon>Archaea</taxon>
        <taxon>Methanobacteriati</taxon>
        <taxon>Methanobacteriota</taxon>
        <taxon>Stenosarchaea group</taxon>
        <taxon>Halobacteria</taxon>
        <taxon>Halobacteriales</taxon>
        <taxon>Haloarculaceae</taxon>
        <taxon>Halorientalis</taxon>
    </lineage>
</organism>
<keyword evidence="3" id="KW-0547">Nucleotide-binding</keyword>
<dbReference type="Gene3D" id="3.40.50.300">
    <property type="entry name" value="P-loop containing nucleotide triphosphate hydrolases"/>
    <property type="match status" value="1"/>
</dbReference>
<evidence type="ECO:0000259" key="6">
    <source>
        <dbReference type="PROSITE" id="PS50893"/>
    </source>
</evidence>
<protein>
    <submittedName>
        <fullName evidence="7">ATP-binding cassette domain-containing protein</fullName>
    </submittedName>
</protein>
<dbReference type="InterPro" id="IPR025302">
    <property type="entry name" value="DrrA1/2-like_C"/>
</dbReference>
<evidence type="ECO:0000313" key="7">
    <source>
        <dbReference type="EMBL" id="MFD1587336.1"/>
    </source>
</evidence>
<comment type="caution">
    <text evidence="7">The sequence shown here is derived from an EMBL/GenBank/DDBJ whole genome shotgun (WGS) entry which is preliminary data.</text>
</comment>
<evidence type="ECO:0000256" key="3">
    <source>
        <dbReference type="ARBA" id="ARBA00022741"/>
    </source>
</evidence>
<dbReference type="AlphaFoldDB" id="A0ABD6CAE1"/>
<proteinExistence type="inferred from homology"/>
<feature type="region of interest" description="Disordered" evidence="5">
    <location>
        <begin position="242"/>
        <end position="263"/>
    </location>
</feature>
<keyword evidence="4 7" id="KW-0067">ATP-binding</keyword>
<evidence type="ECO:0000256" key="2">
    <source>
        <dbReference type="ARBA" id="ARBA00022448"/>
    </source>
</evidence>
<reference evidence="7 8" key="1">
    <citation type="journal article" date="2019" name="Int. J. Syst. Evol. Microbiol.">
        <title>The Global Catalogue of Microorganisms (GCM) 10K type strain sequencing project: providing services to taxonomists for standard genome sequencing and annotation.</title>
        <authorList>
            <consortium name="The Broad Institute Genomics Platform"/>
            <consortium name="The Broad Institute Genome Sequencing Center for Infectious Disease"/>
            <person name="Wu L."/>
            <person name="Ma J."/>
        </authorList>
    </citation>
    <scope>NUCLEOTIDE SEQUENCE [LARGE SCALE GENOMIC DNA]</scope>
    <source>
        <strain evidence="7 8">CGMCC 1.12125</strain>
    </source>
</reference>
<keyword evidence="2" id="KW-0813">Transport</keyword>
<evidence type="ECO:0000256" key="1">
    <source>
        <dbReference type="ARBA" id="ARBA00005417"/>
    </source>
</evidence>
<name>A0ABD6CAE1_9EURY</name>